<protein>
    <recommendedName>
        <fullName evidence="2">protein-glutamate O-methyltransferase</fullName>
        <ecNumber evidence="2">2.1.1.80</ecNumber>
    </recommendedName>
</protein>
<dbReference type="InterPro" id="IPR029063">
    <property type="entry name" value="SAM-dependent_MTases_sf"/>
</dbReference>
<gene>
    <name evidence="7" type="ORF">LZC94_14605</name>
</gene>
<evidence type="ECO:0000259" key="6">
    <source>
        <dbReference type="PROSITE" id="PS50123"/>
    </source>
</evidence>
<dbReference type="EC" id="2.1.1.80" evidence="2"/>
<dbReference type="RefSeq" id="WP_394828090.1">
    <property type="nucleotide sequence ID" value="NZ_CP089984.1"/>
</dbReference>
<dbReference type="EMBL" id="CP089984">
    <property type="protein sequence ID" value="WXB18460.1"/>
    <property type="molecule type" value="Genomic_DNA"/>
</dbReference>
<keyword evidence="4" id="KW-0808">Transferase</keyword>
<dbReference type="InterPro" id="IPR022642">
    <property type="entry name" value="CheR_C"/>
</dbReference>
<evidence type="ECO:0000256" key="3">
    <source>
        <dbReference type="ARBA" id="ARBA00022603"/>
    </source>
</evidence>
<dbReference type="PANTHER" id="PTHR24422:SF19">
    <property type="entry name" value="CHEMOTAXIS PROTEIN METHYLTRANSFERASE"/>
    <property type="match status" value="1"/>
</dbReference>
<proteinExistence type="predicted"/>
<dbReference type="InterPro" id="IPR000780">
    <property type="entry name" value="CheR_MeTrfase"/>
</dbReference>
<dbReference type="InterPro" id="IPR050903">
    <property type="entry name" value="Bact_Chemotaxis_MeTrfase"/>
</dbReference>
<feature type="domain" description="CheR-type methyltransferase" evidence="6">
    <location>
        <begin position="1"/>
        <end position="270"/>
    </location>
</feature>
<dbReference type="PRINTS" id="PR00996">
    <property type="entry name" value="CHERMTFRASE"/>
</dbReference>
<dbReference type="SUPFAM" id="SSF53335">
    <property type="entry name" value="S-adenosyl-L-methionine-dependent methyltransferases"/>
    <property type="match status" value="1"/>
</dbReference>
<evidence type="ECO:0000256" key="2">
    <source>
        <dbReference type="ARBA" id="ARBA00012534"/>
    </source>
</evidence>
<evidence type="ECO:0000256" key="4">
    <source>
        <dbReference type="ARBA" id="ARBA00022679"/>
    </source>
</evidence>
<evidence type="ECO:0000256" key="1">
    <source>
        <dbReference type="ARBA" id="ARBA00001541"/>
    </source>
</evidence>
<keyword evidence="3" id="KW-0489">Methyltransferase</keyword>
<dbReference type="InterPro" id="IPR036804">
    <property type="entry name" value="CheR_N_sf"/>
</dbReference>
<evidence type="ECO:0000256" key="5">
    <source>
        <dbReference type="ARBA" id="ARBA00022691"/>
    </source>
</evidence>
<accession>A0ABZ2M7J3</accession>
<organism evidence="7 8">
    <name type="scientific">Pendulispora albinea</name>
    <dbReference type="NCBI Taxonomy" id="2741071"/>
    <lineage>
        <taxon>Bacteria</taxon>
        <taxon>Pseudomonadati</taxon>
        <taxon>Myxococcota</taxon>
        <taxon>Myxococcia</taxon>
        <taxon>Myxococcales</taxon>
        <taxon>Sorangiineae</taxon>
        <taxon>Pendulisporaceae</taxon>
        <taxon>Pendulispora</taxon>
    </lineage>
</organism>
<dbReference type="PROSITE" id="PS50123">
    <property type="entry name" value="CHER"/>
    <property type="match status" value="1"/>
</dbReference>
<dbReference type="Proteomes" id="UP001370348">
    <property type="component" value="Chromosome"/>
</dbReference>
<evidence type="ECO:0000313" key="7">
    <source>
        <dbReference type="EMBL" id="WXB18460.1"/>
    </source>
</evidence>
<sequence>MSPQLFAILSRLVEERTGIHYDTGDREIFVSKATGRALTAGFESLLDYYYFLRYDAGSTAELDALIDALVVPETYFFREAHALRVAIETWIRPAVRRGRGARIWSAACSTGEEPLTLAMLLDESGLLPSVEIVASDLSTRALAVARAGGPYGDRSLRALPPNVLGRWLELDGSGAVHARPELLRAIAWRRINLCEPPAIANLGSFDLLVCRNVLIYFADENIARIAVSLSSALRPEGRLLLGASESLMRFGTLLECEEQQGAFFYRSRKT</sequence>
<comment type="catalytic activity">
    <reaction evidence="1">
        <text>L-glutamyl-[protein] + S-adenosyl-L-methionine = [protein]-L-glutamate 5-O-methyl ester + S-adenosyl-L-homocysteine</text>
        <dbReference type="Rhea" id="RHEA:24452"/>
        <dbReference type="Rhea" id="RHEA-COMP:10208"/>
        <dbReference type="Rhea" id="RHEA-COMP:10311"/>
        <dbReference type="ChEBI" id="CHEBI:29973"/>
        <dbReference type="ChEBI" id="CHEBI:57856"/>
        <dbReference type="ChEBI" id="CHEBI:59789"/>
        <dbReference type="ChEBI" id="CHEBI:82795"/>
        <dbReference type="EC" id="2.1.1.80"/>
    </reaction>
</comment>
<evidence type="ECO:0000313" key="8">
    <source>
        <dbReference type="Proteomes" id="UP001370348"/>
    </source>
</evidence>
<keyword evidence="5" id="KW-0949">S-adenosyl-L-methionine</keyword>
<dbReference type="SUPFAM" id="SSF47757">
    <property type="entry name" value="Chemotaxis receptor methyltransferase CheR, N-terminal domain"/>
    <property type="match status" value="1"/>
</dbReference>
<dbReference type="Gene3D" id="3.40.50.150">
    <property type="entry name" value="Vaccinia Virus protein VP39"/>
    <property type="match status" value="1"/>
</dbReference>
<reference evidence="7 8" key="1">
    <citation type="submission" date="2021-12" db="EMBL/GenBank/DDBJ databases">
        <title>Discovery of the Pendulisporaceae a myxobacterial family with distinct sporulation behavior and unique specialized metabolism.</title>
        <authorList>
            <person name="Garcia R."/>
            <person name="Popoff A."/>
            <person name="Bader C.D."/>
            <person name="Loehr J."/>
            <person name="Walesch S."/>
            <person name="Walt C."/>
            <person name="Boldt J."/>
            <person name="Bunk B."/>
            <person name="Haeckl F.J.F.P.J."/>
            <person name="Gunesch A.P."/>
            <person name="Birkelbach J."/>
            <person name="Nuebel U."/>
            <person name="Pietschmann T."/>
            <person name="Bach T."/>
            <person name="Mueller R."/>
        </authorList>
    </citation>
    <scope>NUCLEOTIDE SEQUENCE [LARGE SCALE GENOMIC DNA]</scope>
    <source>
        <strain evidence="7 8">MSr11954</strain>
    </source>
</reference>
<dbReference type="Gene3D" id="1.10.155.10">
    <property type="entry name" value="Chemotaxis receptor methyltransferase CheR, N-terminal domain"/>
    <property type="match status" value="1"/>
</dbReference>
<name>A0ABZ2M7J3_9BACT</name>
<keyword evidence="8" id="KW-1185">Reference proteome</keyword>
<dbReference type="Pfam" id="PF01739">
    <property type="entry name" value="CheR"/>
    <property type="match status" value="1"/>
</dbReference>
<dbReference type="PANTHER" id="PTHR24422">
    <property type="entry name" value="CHEMOTAXIS PROTEIN METHYLTRANSFERASE"/>
    <property type="match status" value="1"/>
</dbReference>
<dbReference type="SMART" id="SM00138">
    <property type="entry name" value="MeTrc"/>
    <property type="match status" value="1"/>
</dbReference>